<evidence type="ECO:0000313" key="4">
    <source>
        <dbReference type="Proteomes" id="UP000256345"/>
    </source>
</evidence>
<name>A0ABX9K1N4_9BACT</name>
<keyword evidence="4" id="KW-1185">Reference proteome</keyword>
<keyword evidence="1" id="KW-1133">Transmembrane helix</keyword>
<dbReference type="InterPro" id="IPR001173">
    <property type="entry name" value="Glyco_trans_2-like"/>
</dbReference>
<feature type="transmembrane region" description="Helical" evidence="1">
    <location>
        <begin position="345"/>
        <end position="363"/>
    </location>
</feature>
<dbReference type="SUPFAM" id="SSF53448">
    <property type="entry name" value="Nucleotide-diphospho-sugar transferases"/>
    <property type="match status" value="1"/>
</dbReference>
<keyword evidence="1" id="KW-0472">Membrane</keyword>
<feature type="transmembrane region" description="Helical" evidence="1">
    <location>
        <begin position="6"/>
        <end position="30"/>
    </location>
</feature>
<dbReference type="Gene3D" id="3.90.550.10">
    <property type="entry name" value="Spore Coat Polysaccharide Biosynthesis Protein SpsA, Chain A"/>
    <property type="match status" value="1"/>
</dbReference>
<keyword evidence="1" id="KW-0812">Transmembrane</keyword>
<dbReference type="PANTHER" id="PTHR43646:SF3">
    <property type="entry name" value="SLR1566 PROTEIN"/>
    <property type="match status" value="1"/>
</dbReference>
<reference evidence="3 4" key="1">
    <citation type="submission" date="2018-08" db="EMBL/GenBank/DDBJ databases">
        <title>Genomic Encyclopedia of Archaeal and Bacterial Type Strains, Phase II (KMG-II): from individual species to whole genera.</title>
        <authorList>
            <person name="Goeker M."/>
        </authorList>
    </citation>
    <scope>NUCLEOTIDE SEQUENCE [LARGE SCALE GENOMIC DNA]</scope>
    <source>
        <strain evidence="3 4">DSM 2261</strain>
    </source>
</reference>
<evidence type="ECO:0000259" key="2">
    <source>
        <dbReference type="Pfam" id="PF00535"/>
    </source>
</evidence>
<evidence type="ECO:0000313" key="3">
    <source>
        <dbReference type="EMBL" id="REG31800.1"/>
    </source>
</evidence>
<sequence>MSDMSILVGAFAVLVGLSCAYWLLGTWGFVQLERGLPRLDAPGVPEPARWPRVSLVIPACNEVDTLEAAVASRLAQDYPALEIVLVDDRSNDGTSALVDRLAASDARVKALHLTHLPEGWLGKLHALQRGAEAATGDWLLFTDADVHFAPDTVRRAMALCEARSWDFLTVLFRLRPTSFLLDAAVSTTMRMIGAAARLHRVADPGSSASMGAGVFNLVRRDMLARTRGFEWLKLEIADDAALGQMIKRAGGRCGVVHALGHVSVELYPSLRAMARGCEKAGYGVMGQLSNTRLVLSCLLYLLIETAPLLALAPGWPAWLRVLGLVGTGMALATCALASHVLRRPLLATLAFPVGTLLFVTFLLRSGWLGWRRGGIVWRGTLYPTELLRTGIRFETPF</sequence>
<feature type="domain" description="Glycosyltransferase 2-like" evidence="2">
    <location>
        <begin position="54"/>
        <end position="162"/>
    </location>
</feature>
<dbReference type="Pfam" id="PF00535">
    <property type="entry name" value="Glycos_transf_2"/>
    <property type="match status" value="1"/>
</dbReference>
<evidence type="ECO:0000256" key="1">
    <source>
        <dbReference type="SAM" id="Phobius"/>
    </source>
</evidence>
<dbReference type="InterPro" id="IPR029044">
    <property type="entry name" value="Nucleotide-diphossugar_trans"/>
</dbReference>
<organism evidence="3 4">
    <name type="scientific">Archangium gephyra</name>
    <dbReference type="NCBI Taxonomy" id="48"/>
    <lineage>
        <taxon>Bacteria</taxon>
        <taxon>Pseudomonadati</taxon>
        <taxon>Myxococcota</taxon>
        <taxon>Myxococcia</taxon>
        <taxon>Myxococcales</taxon>
        <taxon>Cystobacterineae</taxon>
        <taxon>Archangiaceae</taxon>
        <taxon>Archangium</taxon>
    </lineage>
</organism>
<protein>
    <submittedName>
        <fullName evidence="3">Cellulose synthase/poly-beta-1,6-N-acetylglucosamine synthase-like glycosyltransferase</fullName>
    </submittedName>
</protein>
<comment type="caution">
    <text evidence="3">The sequence shown here is derived from an EMBL/GenBank/DDBJ whole genome shotgun (WGS) entry which is preliminary data.</text>
</comment>
<dbReference type="EMBL" id="QUMU01000005">
    <property type="protein sequence ID" value="REG31800.1"/>
    <property type="molecule type" value="Genomic_DNA"/>
</dbReference>
<feature type="transmembrane region" description="Helical" evidence="1">
    <location>
        <begin position="318"/>
        <end position="338"/>
    </location>
</feature>
<dbReference type="PANTHER" id="PTHR43646">
    <property type="entry name" value="GLYCOSYLTRANSFERASE"/>
    <property type="match status" value="1"/>
</dbReference>
<feature type="transmembrane region" description="Helical" evidence="1">
    <location>
        <begin position="293"/>
        <end position="312"/>
    </location>
</feature>
<dbReference type="Proteomes" id="UP000256345">
    <property type="component" value="Unassembled WGS sequence"/>
</dbReference>
<accession>A0ABX9K1N4</accession>
<proteinExistence type="predicted"/>
<gene>
    <name evidence="3" type="ORF">ATI61_105124</name>
</gene>